<comment type="similarity">
    <text evidence="4">Belongs to the alanine racemase family.</text>
</comment>
<dbReference type="PANTHER" id="PTHR30511:SF0">
    <property type="entry name" value="ALANINE RACEMASE, CATABOLIC-RELATED"/>
    <property type="match status" value="1"/>
</dbReference>
<dbReference type="GO" id="GO:0030170">
    <property type="term" value="F:pyridoxal phosphate binding"/>
    <property type="evidence" value="ECO:0007669"/>
    <property type="project" value="UniProtKB-UniRule"/>
</dbReference>
<dbReference type="GO" id="GO:0008784">
    <property type="term" value="F:alanine racemase activity"/>
    <property type="evidence" value="ECO:0007669"/>
    <property type="project" value="UniProtKB-UniRule"/>
</dbReference>
<keyword evidence="9" id="KW-1185">Reference proteome</keyword>
<protein>
    <recommendedName>
        <fullName evidence="4">Alanine racemase</fullName>
        <ecNumber evidence="4">5.1.1.1</ecNumber>
    </recommendedName>
</protein>
<evidence type="ECO:0000313" key="9">
    <source>
        <dbReference type="Proteomes" id="UP000199315"/>
    </source>
</evidence>
<dbReference type="SUPFAM" id="SSF51419">
    <property type="entry name" value="PLP-binding barrel"/>
    <property type="match status" value="1"/>
</dbReference>
<keyword evidence="3 4" id="KW-0413">Isomerase</keyword>
<dbReference type="CDD" id="cd00430">
    <property type="entry name" value="PLPDE_III_AR"/>
    <property type="match status" value="1"/>
</dbReference>
<dbReference type="InterPro" id="IPR009006">
    <property type="entry name" value="Ala_racemase/Decarboxylase_C"/>
</dbReference>
<gene>
    <name evidence="8" type="ORF">SAMN05421730_1001363</name>
</gene>
<accession>A0A1D3TP50</accession>
<dbReference type="InterPro" id="IPR029066">
    <property type="entry name" value="PLP-binding_barrel"/>
</dbReference>
<dbReference type="Proteomes" id="UP000199315">
    <property type="component" value="Unassembled WGS sequence"/>
</dbReference>
<sequence>MKEYRRVCAKIDLDAIEGNMLAIRNNLKDGTKVIAVVKTDAYGHGALPIARLIEPQDFVFGFAVATVEEALSLRRNGIEKPVLILGFTFPEHYEDIVNYGIRPAVFKLDMAKSLSETAVRLGKKVIMHIKMDTGMNRIGIKPCRESFEIVREISSLPNVELEGIFTHFVKADELDKSFSFEQLRKFKEFLGDLEKEGIKFKIRHCSNSAGSIDLQEANIDAVRPGIAMYGLYPSDEVSKEAVKLTPAMTLISHIVYIKNVEKGEGISYGATYRAPADMRVATIPVGYGDGYPRSLSSKGWVLIRGKKAPILGRVCMDQFMVDVSDIDGVSEGDEATLIGVNGNQRISVEEMGNLADRFNYEFVCDLGKRIPRVYLKNGKIVEAIDYFDN</sequence>
<dbReference type="PANTHER" id="PTHR30511">
    <property type="entry name" value="ALANINE RACEMASE"/>
    <property type="match status" value="1"/>
</dbReference>
<dbReference type="Pfam" id="PF01168">
    <property type="entry name" value="Ala_racemase_N"/>
    <property type="match status" value="1"/>
</dbReference>
<evidence type="ECO:0000256" key="4">
    <source>
        <dbReference type="HAMAP-Rule" id="MF_01201"/>
    </source>
</evidence>
<dbReference type="Gene3D" id="2.40.37.10">
    <property type="entry name" value="Lyase, Ornithine Decarboxylase, Chain A, domain 1"/>
    <property type="match status" value="1"/>
</dbReference>
<dbReference type="Pfam" id="PF00842">
    <property type="entry name" value="Ala_racemase_C"/>
    <property type="match status" value="1"/>
</dbReference>
<dbReference type="InterPro" id="IPR000821">
    <property type="entry name" value="Ala_racemase"/>
</dbReference>
<dbReference type="HAMAP" id="MF_01201">
    <property type="entry name" value="Ala_racemase"/>
    <property type="match status" value="1"/>
</dbReference>
<comment type="function">
    <text evidence="4">Catalyzes the interconversion of L-alanine and D-alanine. May also act on other amino acids.</text>
</comment>
<feature type="binding site" evidence="4 6">
    <location>
        <position position="137"/>
    </location>
    <ligand>
        <name>substrate</name>
    </ligand>
</feature>
<dbReference type="PRINTS" id="PR00992">
    <property type="entry name" value="ALARACEMASE"/>
</dbReference>
<dbReference type="OrthoDB" id="9813814at2"/>
<evidence type="ECO:0000256" key="2">
    <source>
        <dbReference type="ARBA" id="ARBA00022898"/>
    </source>
</evidence>
<dbReference type="InterPro" id="IPR011079">
    <property type="entry name" value="Ala_racemase_C"/>
</dbReference>
<dbReference type="UniPathway" id="UPA00042">
    <property type="reaction ID" value="UER00497"/>
</dbReference>
<evidence type="ECO:0000259" key="7">
    <source>
        <dbReference type="SMART" id="SM01005"/>
    </source>
</evidence>
<reference evidence="8 9" key="1">
    <citation type="submission" date="2016-09" db="EMBL/GenBank/DDBJ databases">
        <authorList>
            <person name="Capua I."/>
            <person name="De Benedictis P."/>
            <person name="Joannis T."/>
            <person name="Lombin L.H."/>
            <person name="Cattoli G."/>
        </authorList>
    </citation>
    <scope>NUCLEOTIDE SEQUENCE [LARGE SCALE GENOMIC DNA]</scope>
    <source>
        <strain evidence="8 9">GluBS11</strain>
    </source>
</reference>
<dbReference type="SUPFAM" id="SSF50621">
    <property type="entry name" value="Alanine racemase C-terminal domain-like"/>
    <property type="match status" value="1"/>
</dbReference>
<feature type="binding site" evidence="4 6">
    <location>
        <position position="316"/>
    </location>
    <ligand>
        <name>substrate</name>
    </ligand>
</feature>
<feature type="active site" description="Proton acceptor; specific for D-alanine" evidence="4">
    <location>
        <position position="38"/>
    </location>
</feature>
<dbReference type="GO" id="GO:0005829">
    <property type="term" value="C:cytosol"/>
    <property type="evidence" value="ECO:0007669"/>
    <property type="project" value="TreeGrafter"/>
</dbReference>
<dbReference type="Gene3D" id="3.20.20.10">
    <property type="entry name" value="Alanine racemase"/>
    <property type="match status" value="1"/>
</dbReference>
<evidence type="ECO:0000256" key="5">
    <source>
        <dbReference type="PIRSR" id="PIRSR600821-50"/>
    </source>
</evidence>
<comment type="pathway">
    <text evidence="4">Amino-acid biosynthesis; D-alanine biosynthesis; D-alanine from L-alanine: step 1/1.</text>
</comment>
<evidence type="ECO:0000256" key="6">
    <source>
        <dbReference type="PIRSR" id="PIRSR600821-52"/>
    </source>
</evidence>
<dbReference type="EC" id="5.1.1.1" evidence="4"/>
<evidence type="ECO:0000313" key="8">
    <source>
        <dbReference type="EMBL" id="SCP95161.1"/>
    </source>
</evidence>
<comment type="cofactor">
    <cofactor evidence="1 4 5">
        <name>pyridoxal 5'-phosphate</name>
        <dbReference type="ChEBI" id="CHEBI:597326"/>
    </cofactor>
</comment>
<dbReference type="GO" id="GO:0030632">
    <property type="term" value="P:D-alanine biosynthetic process"/>
    <property type="evidence" value="ECO:0007669"/>
    <property type="project" value="UniProtKB-UniRule"/>
</dbReference>
<dbReference type="AlphaFoldDB" id="A0A1D3TP50"/>
<feature type="modified residue" description="N6-(pyridoxal phosphate)lysine" evidence="4 5">
    <location>
        <position position="38"/>
    </location>
</feature>
<dbReference type="STRING" id="1619234.SAMN05421730_1001363"/>
<evidence type="ECO:0000256" key="1">
    <source>
        <dbReference type="ARBA" id="ARBA00001933"/>
    </source>
</evidence>
<evidence type="ECO:0000256" key="3">
    <source>
        <dbReference type="ARBA" id="ARBA00023235"/>
    </source>
</evidence>
<feature type="domain" description="Alanine racemase C-terminal" evidence="7">
    <location>
        <begin position="247"/>
        <end position="375"/>
    </location>
</feature>
<feature type="active site" description="Proton acceptor; specific for L-alanine" evidence="4">
    <location>
        <position position="268"/>
    </location>
</feature>
<organism evidence="8 9">
    <name type="scientific">Anaerobium acetethylicum</name>
    <dbReference type="NCBI Taxonomy" id="1619234"/>
    <lineage>
        <taxon>Bacteria</taxon>
        <taxon>Bacillati</taxon>
        <taxon>Bacillota</taxon>
        <taxon>Clostridia</taxon>
        <taxon>Lachnospirales</taxon>
        <taxon>Lachnospiraceae</taxon>
        <taxon>Anaerobium</taxon>
    </lineage>
</organism>
<dbReference type="InterPro" id="IPR001608">
    <property type="entry name" value="Ala_racemase_N"/>
</dbReference>
<name>A0A1D3TP50_9FIRM</name>
<dbReference type="NCBIfam" id="TIGR00492">
    <property type="entry name" value="alr"/>
    <property type="match status" value="1"/>
</dbReference>
<dbReference type="FunFam" id="3.20.20.10:FF:000002">
    <property type="entry name" value="Alanine racemase"/>
    <property type="match status" value="1"/>
</dbReference>
<dbReference type="SMART" id="SM01005">
    <property type="entry name" value="Ala_racemase_C"/>
    <property type="match status" value="1"/>
</dbReference>
<dbReference type="EMBL" id="FMKA01000001">
    <property type="protein sequence ID" value="SCP95161.1"/>
    <property type="molecule type" value="Genomic_DNA"/>
</dbReference>
<proteinExistence type="inferred from homology"/>
<keyword evidence="2 4" id="KW-0663">Pyridoxal phosphate</keyword>
<dbReference type="GO" id="GO:0009252">
    <property type="term" value="P:peptidoglycan biosynthetic process"/>
    <property type="evidence" value="ECO:0007669"/>
    <property type="project" value="TreeGrafter"/>
</dbReference>
<comment type="catalytic activity">
    <reaction evidence="4">
        <text>L-alanine = D-alanine</text>
        <dbReference type="Rhea" id="RHEA:20249"/>
        <dbReference type="ChEBI" id="CHEBI:57416"/>
        <dbReference type="ChEBI" id="CHEBI:57972"/>
        <dbReference type="EC" id="5.1.1.1"/>
    </reaction>
</comment>